<proteinExistence type="predicted"/>
<sequence length="61" mass="6479">MFGKKNPTAEAAQQLTERAKTAVQSQAAILAAKTGGEQAIHELAAGMTTEEIGRVIDQLKR</sequence>
<name>A0ABY3GSC5_9ACTN</name>
<evidence type="ECO:0000313" key="1">
    <source>
        <dbReference type="EMBL" id="TWV19423.1"/>
    </source>
</evidence>
<dbReference type="EMBL" id="VOGX01000054">
    <property type="protein sequence ID" value="TWV19423.1"/>
    <property type="molecule type" value="Genomic_DNA"/>
</dbReference>
<gene>
    <name evidence="1" type="ORF">FRZ02_24410</name>
</gene>
<keyword evidence="2" id="KW-1185">Reference proteome</keyword>
<organism evidence="1 2">
    <name type="scientific">Streptomyces albidoflavus</name>
    <dbReference type="NCBI Taxonomy" id="1886"/>
    <lineage>
        <taxon>Bacteria</taxon>
        <taxon>Bacillati</taxon>
        <taxon>Actinomycetota</taxon>
        <taxon>Actinomycetes</taxon>
        <taxon>Kitasatosporales</taxon>
        <taxon>Streptomycetaceae</taxon>
        <taxon>Streptomyces</taxon>
        <taxon>Streptomyces albidoflavus group</taxon>
    </lineage>
</organism>
<dbReference type="RefSeq" id="WP_067412837.1">
    <property type="nucleotide sequence ID" value="NZ_VOGX01000054.1"/>
</dbReference>
<dbReference type="Proteomes" id="UP000318052">
    <property type="component" value="Unassembled WGS sequence"/>
</dbReference>
<comment type="caution">
    <text evidence="1">The sequence shown here is derived from an EMBL/GenBank/DDBJ whole genome shotgun (WGS) entry which is preliminary data.</text>
</comment>
<evidence type="ECO:0000313" key="2">
    <source>
        <dbReference type="Proteomes" id="UP000318052"/>
    </source>
</evidence>
<reference evidence="2" key="1">
    <citation type="journal article" date="2019" name="Microbiol. Resour. Announc.">
        <title>Draft Genomic Sequences of Streptomyces misionensis and Streptomyces albidoflavus, bacteria applied for phytopathogen biocontrol.</title>
        <authorList>
            <person name="Pylro V."/>
            <person name="Dias A."/>
            <person name="Andreote F."/>
            <person name="Varani A."/>
            <person name="Andreote C."/>
            <person name="Bernardo E."/>
            <person name="Martins T."/>
        </authorList>
    </citation>
    <scope>NUCLEOTIDE SEQUENCE [LARGE SCALE GENOMIC DNA]</scope>
    <source>
        <strain evidence="2">77</strain>
    </source>
</reference>
<protein>
    <submittedName>
        <fullName evidence="1">Uncharacterized protein</fullName>
    </submittedName>
</protein>
<accession>A0ABY3GSC5</accession>